<evidence type="ECO:0000313" key="1">
    <source>
        <dbReference type="EMBL" id="CAF4238889.1"/>
    </source>
</evidence>
<dbReference type="EMBL" id="CAJOBI010024893">
    <property type="protein sequence ID" value="CAF4238889.1"/>
    <property type="molecule type" value="Genomic_DNA"/>
</dbReference>
<gene>
    <name evidence="1" type="ORF">SMN809_LOCUS23481</name>
    <name evidence="2" type="ORF">SMN809_LOCUS23546</name>
</gene>
<evidence type="ECO:0000313" key="2">
    <source>
        <dbReference type="EMBL" id="CAF4240437.1"/>
    </source>
</evidence>
<reference evidence="2" key="1">
    <citation type="submission" date="2021-02" db="EMBL/GenBank/DDBJ databases">
        <authorList>
            <person name="Nowell W R."/>
        </authorList>
    </citation>
    <scope>NUCLEOTIDE SEQUENCE</scope>
</reference>
<comment type="caution">
    <text evidence="2">The sequence shown here is derived from an EMBL/GenBank/DDBJ whole genome shotgun (WGS) entry which is preliminary data.</text>
</comment>
<proteinExistence type="predicted"/>
<organism evidence="2 3">
    <name type="scientific">Rotaria magnacalcarata</name>
    <dbReference type="NCBI Taxonomy" id="392030"/>
    <lineage>
        <taxon>Eukaryota</taxon>
        <taxon>Metazoa</taxon>
        <taxon>Spiralia</taxon>
        <taxon>Gnathifera</taxon>
        <taxon>Rotifera</taxon>
        <taxon>Eurotatoria</taxon>
        <taxon>Bdelloidea</taxon>
        <taxon>Philodinida</taxon>
        <taxon>Philodinidae</taxon>
        <taxon>Rotaria</taxon>
    </lineage>
</organism>
<dbReference type="AlphaFoldDB" id="A0A8S2T4R2"/>
<accession>A0A8S2T4R2</accession>
<name>A0A8S2T4R2_9BILA</name>
<dbReference type="EMBL" id="CAJOBI010025155">
    <property type="protein sequence ID" value="CAF4240437.1"/>
    <property type="molecule type" value="Genomic_DNA"/>
</dbReference>
<dbReference type="Proteomes" id="UP000676336">
    <property type="component" value="Unassembled WGS sequence"/>
</dbReference>
<evidence type="ECO:0000313" key="3">
    <source>
        <dbReference type="Proteomes" id="UP000676336"/>
    </source>
</evidence>
<protein>
    <submittedName>
        <fullName evidence="2">Uncharacterized protein</fullName>
    </submittedName>
</protein>
<sequence>MDIDATNEDLQRIPGADETTLLSNVSDEFILPPISTTAQAPAARQAIKRKRKLIV</sequence>
<feature type="non-terminal residue" evidence="2">
    <location>
        <position position="1"/>
    </location>
</feature>